<name>A0ACB6QAF5_9PLEO</name>
<evidence type="ECO:0000313" key="2">
    <source>
        <dbReference type="Proteomes" id="UP000799755"/>
    </source>
</evidence>
<protein>
    <submittedName>
        <fullName evidence="1">Uncharacterized protein</fullName>
    </submittedName>
</protein>
<organism evidence="1 2">
    <name type="scientific">Lindgomyces ingoldianus</name>
    <dbReference type="NCBI Taxonomy" id="673940"/>
    <lineage>
        <taxon>Eukaryota</taxon>
        <taxon>Fungi</taxon>
        <taxon>Dikarya</taxon>
        <taxon>Ascomycota</taxon>
        <taxon>Pezizomycotina</taxon>
        <taxon>Dothideomycetes</taxon>
        <taxon>Pleosporomycetidae</taxon>
        <taxon>Pleosporales</taxon>
        <taxon>Lindgomycetaceae</taxon>
        <taxon>Lindgomyces</taxon>
    </lineage>
</organism>
<comment type="caution">
    <text evidence="1">The sequence shown here is derived from an EMBL/GenBank/DDBJ whole genome shotgun (WGS) entry which is preliminary data.</text>
</comment>
<proteinExistence type="predicted"/>
<reference evidence="1" key="1">
    <citation type="journal article" date="2020" name="Stud. Mycol.">
        <title>101 Dothideomycetes genomes: a test case for predicting lifestyles and emergence of pathogens.</title>
        <authorList>
            <person name="Haridas S."/>
            <person name="Albert R."/>
            <person name="Binder M."/>
            <person name="Bloem J."/>
            <person name="Labutti K."/>
            <person name="Salamov A."/>
            <person name="Andreopoulos B."/>
            <person name="Baker S."/>
            <person name="Barry K."/>
            <person name="Bills G."/>
            <person name="Bluhm B."/>
            <person name="Cannon C."/>
            <person name="Castanera R."/>
            <person name="Culley D."/>
            <person name="Daum C."/>
            <person name="Ezra D."/>
            <person name="Gonzalez J."/>
            <person name="Henrissat B."/>
            <person name="Kuo A."/>
            <person name="Liang C."/>
            <person name="Lipzen A."/>
            <person name="Lutzoni F."/>
            <person name="Magnuson J."/>
            <person name="Mondo S."/>
            <person name="Nolan M."/>
            <person name="Ohm R."/>
            <person name="Pangilinan J."/>
            <person name="Park H.-J."/>
            <person name="Ramirez L."/>
            <person name="Alfaro M."/>
            <person name="Sun H."/>
            <person name="Tritt A."/>
            <person name="Yoshinaga Y."/>
            <person name="Zwiers L.-H."/>
            <person name="Turgeon B."/>
            <person name="Goodwin S."/>
            <person name="Spatafora J."/>
            <person name="Crous P."/>
            <person name="Grigoriev I."/>
        </authorList>
    </citation>
    <scope>NUCLEOTIDE SEQUENCE</scope>
    <source>
        <strain evidence="1">ATCC 200398</strain>
    </source>
</reference>
<sequence>MVHTEVSLSRHALVLTGPQSCRGLVSLIHLGFMCGIVFTHLTYDSFKQYYIFYQLLNFAQTQNLWPVEFNASRESDQGILRVNPSSSLPIFLSLSDFQRNPNAETLEPLSS</sequence>
<gene>
    <name evidence="1" type="ORF">BDR25DRAFT_362342</name>
</gene>
<evidence type="ECO:0000313" key="1">
    <source>
        <dbReference type="EMBL" id="KAF2463908.1"/>
    </source>
</evidence>
<dbReference type="Proteomes" id="UP000799755">
    <property type="component" value="Unassembled WGS sequence"/>
</dbReference>
<accession>A0ACB6QAF5</accession>
<dbReference type="EMBL" id="MU003544">
    <property type="protein sequence ID" value="KAF2463908.1"/>
    <property type="molecule type" value="Genomic_DNA"/>
</dbReference>
<keyword evidence="2" id="KW-1185">Reference proteome</keyword>